<evidence type="ECO:0000313" key="3">
    <source>
        <dbReference type="Proteomes" id="UP001151760"/>
    </source>
</evidence>
<dbReference type="Proteomes" id="UP001151760">
    <property type="component" value="Unassembled WGS sequence"/>
</dbReference>
<dbReference type="Pfam" id="PF14223">
    <property type="entry name" value="Retrotran_gag_2"/>
    <property type="match status" value="1"/>
</dbReference>
<comment type="caution">
    <text evidence="2">The sequence shown here is derived from an EMBL/GenBank/DDBJ whole genome shotgun (WGS) entry which is preliminary data.</text>
</comment>
<feature type="compositionally biased region" description="Basic and acidic residues" evidence="1">
    <location>
        <begin position="241"/>
        <end position="264"/>
    </location>
</feature>
<reference evidence="2" key="1">
    <citation type="journal article" date="2022" name="Int. J. Mol. Sci.">
        <title>Draft Genome of Tanacetum Coccineum: Genomic Comparison of Closely Related Tanacetum-Family Plants.</title>
        <authorList>
            <person name="Yamashiro T."/>
            <person name="Shiraishi A."/>
            <person name="Nakayama K."/>
            <person name="Satake H."/>
        </authorList>
    </citation>
    <scope>NUCLEOTIDE SEQUENCE</scope>
</reference>
<evidence type="ECO:0000256" key="1">
    <source>
        <dbReference type="SAM" id="MobiDB-lite"/>
    </source>
</evidence>
<organism evidence="2 3">
    <name type="scientific">Tanacetum coccineum</name>
    <dbReference type="NCBI Taxonomy" id="301880"/>
    <lineage>
        <taxon>Eukaryota</taxon>
        <taxon>Viridiplantae</taxon>
        <taxon>Streptophyta</taxon>
        <taxon>Embryophyta</taxon>
        <taxon>Tracheophyta</taxon>
        <taxon>Spermatophyta</taxon>
        <taxon>Magnoliopsida</taxon>
        <taxon>eudicotyledons</taxon>
        <taxon>Gunneridae</taxon>
        <taxon>Pentapetalae</taxon>
        <taxon>asterids</taxon>
        <taxon>campanulids</taxon>
        <taxon>Asterales</taxon>
        <taxon>Asteraceae</taxon>
        <taxon>Asteroideae</taxon>
        <taxon>Anthemideae</taxon>
        <taxon>Anthemidinae</taxon>
        <taxon>Tanacetum</taxon>
    </lineage>
</organism>
<proteinExistence type="predicted"/>
<accession>A0ABQ5J7H6</accession>
<name>A0ABQ5J7H6_9ASTR</name>
<feature type="region of interest" description="Disordered" evidence="1">
    <location>
        <begin position="238"/>
        <end position="279"/>
    </location>
</feature>
<gene>
    <name evidence="2" type="ORF">Tco_1124917</name>
</gene>
<reference evidence="2" key="2">
    <citation type="submission" date="2022-01" db="EMBL/GenBank/DDBJ databases">
        <authorList>
            <person name="Yamashiro T."/>
            <person name="Shiraishi A."/>
            <person name="Satake H."/>
            <person name="Nakayama K."/>
        </authorList>
    </citation>
    <scope>NUCLEOTIDE SEQUENCE</scope>
</reference>
<evidence type="ECO:0000313" key="2">
    <source>
        <dbReference type="EMBL" id="GJU08487.1"/>
    </source>
</evidence>
<protein>
    <submittedName>
        <fullName evidence="2">Uncharacterized protein</fullName>
    </submittedName>
</protein>
<keyword evidence="3" id="KW-1185">Reference proteome</keyword>
<sequence length="291" mass="32958">MESVSAQVVATAKIPVLNPNEFELWKMRIKQYFLMTDYALWEVILNGDSPLPTRTVDGVETSVPPTTAEQKIARKNDLKARGTLLMDLPNEHQLKFNSYKSAKSLMEAIEKSSEGLDQIYDRLQNLISQLEIHGETISQEDLNLELLRSLPSEWKTHTLIWRNKLDLETLSMDDLYNNIKIYEAEVMSTNEVVKTAHGVFAANSKANASTLPNVDSLSDAVIYSFFVKNRLEVADGNANNESKEISQEDMKEFRAPKNQDSRNREPKRRTVPVEETTSKALVSQCDGLGYD</sequence>
<dbReference type="EMBL" id="BQNB010021636">
    <property type="protein sequence ID" value="GJU08487.1"/>
    <property type="molecule type" value="Genomic_DNA"/>
</dbReference>